<protein>
    <submittedName>
        <fullName evidence="1">Uncharacterized protein</fullName>
    </submittedName>
</protein>
<dbReference type="InterPro" id="IPR048925">
    <property type="entry name" value="RdfA"/>
</dbReference>
<name>A0A1D8S227_9EURY</name>
<dbReference type="Pfam" id="PF21811">
    <property type="entry name" value="RdfA"/>
    <property type="match status" value="1"/>
</dbReference>
<organism evidence="1 2">
    <name type="scientific">Halodesulfurarchaeum formicicum</name>
    <dbReference type="NCBI Taxonomy" id="1873524"/>
    <lineage>
        <taxon>Archaea</taxon>
        <taxon>Methanobacteriati</taxon>
        <taxon>Methanobacteriota</taxon>
        <taxon>Stenosarchaea group</taxon>
        <taxon>Halobacteria</taxon>
        <taxon>Halobacteriales</taxon>
        <taxon>Halobacteriaceae</taxon>
        <taxon>Halodesulfurarchaeum</taxon>
    </lineage>
</organism>
<dbReference type="EMBL" id="CP016070">
    <property type="protein sequence ID" value="AOW79409.1"/>
    <property type="molecule type" value="Genomic_DNA"/>
</dbReference>
<accession>A0A1D8S227</accession>
<reference evidence="1 2" key="1">
    <citation type="submission" date="2016-06" db="EMBL/GenBank/DDBJ databases">
        <title>Discovery of anaerobic lithoheterotrophic haloarchaeon capable of sulfur respiration by hydrogen and formate.</title>
        <authorList>
            <person name="Sorokin D.Y."/>
            <person name="Kublanov I.V."/>
            <person name="Roman P."/>
            <person name="Sinninghe Damste J.S."/>
            <person name="Golyshin P.N."/>
            <person name="Rojo D."/>
            <person name="Ciordia S."/>
            <person name="Mena Md.C."/>
            <person name="Ferrer M."/>
            <person name="Smedile F."/>
            <person name="Messina E."/>
            <person name="La Cono V."/>
            <person name="Yakimov M.M."/>
        </authorList>
    </citation>
    <scope>NUCLEOTIDE SEQUENCE [LARGE SCALE GENOMIC DNA]</scope>
    <source>
        <strain evidence="1 2">HTSR1</strain>
    </source>
</reference>
<dbReference type="AlphaFoldDB" id="A0A1D8S227"/>
<sequence>MARLKIQRLVEKYDLDHLDEEFVRRYTVEDQSLRDLADYLNVEITRRYFEGEPFAGEYVYRVLSESESVSKRAETDLRKRLRAAEIDMEELQRDWVTHVPVKSYLNRILDIDTTSEPPDRDPEAVLADVRGAVSHQESIVESLLERIDELDLDAWDLHTELRLIRTDTGESVRLADRLQDLAESKAPGSNSESDEN</sequence>
<dbReference type="KEGG" id="halh:HTSR_0207"/>
<proteinExistence type="predicted"/>
<dbReference type="RefSeq" id="WP_070364180.1">
    <property type="nucleotide sequence ID" value="NZ_CP016070.1"/>
</dbReference>
<evidence type="ECO:0000313" key="2">
    <source>
        <dbReference type="Proteomes" id="UP000185608"/>
    </source>
</evidence>
<dbReference type="GeneID" id="29828221"/>
<evidence type="ECO:0000313" key="1">
    <source>
        <dbReference type="EMBL" id="AOW79409.1"/>
    </source>
</evidence>
<gene>
    <name evidence="1" type="ORF">HTSR_0207</name>
</gene>
<dbReference type="Proteomes" id="UP000185608">
    <property type="component" value="Chromosome"/>
</dbReference>